<dbReference type="EMBL" id="JACHEN010000009">
    <property type="protein sequence ID" value="MBB6215633.1"/>
    <property type="molecule type" value="Genomic_DNA"/>
</dbReference>
<proteinExistence type="inferred from homology"/>
<dbReference type="PANTHER" id="PTHR30349">
    <property type="entry name" value="PHAGE INTEGRASE-RELATED"/>
    <property type="match status" value="1"/>
</dbReference>
<keyword evidence="5" id="KW-0233">DNA recombination</keyword>
<dbReference type="InterPro" id="IPR010998">
    <property type="entry name" value="Integrase_recombinase_N"/>
</dbReference>
<reference evidence="9 10" key="1">
    <citation type="submission" date="2020-08" db="EMBL/GenBank/DDBJ databases">
        <title>Genomic Encyclopedia of Type Strains, Phase IV (KMG-IV): sequencing the most valuable type-strain genomes for metagenomic binning, comparative biology and taxonomic classification.</title>
        <authorList>
            <person name="Goeker M."/>
        </authorList>
    </citation>
    <scope>NUCLEOTIDE SEQUENCE [LARGE SCALE GENOMIC DNA]</scope>
    <source>
        <strain evidence="9 10">DSM 103526</strain>
    </source>
</reference>
<keyword evidence="4 6" id="KW-0238">DNA-binding</keyword>
<name>A0A841KQD8_9FIRM</name>
<accession>A0A841KQD8</accession>
<evidence type="ECO:0000259" key="8">
    <source>
        <dbReference type="PROSITE" id="PS51900"/>
    </source>
</evidence>
<evidence type="ECO:0000256" key="4">
    <source>
        <dbReference type="ARBA" id="ARBA00023125"/>
    </source>
</evidence>
<dbReference type="InterPro" id="IPR002104">
    <property type="entry name" value="Integrase_catalytic"/>
</dbReference>
<evidence type="ECO:0000256" key="5">
    <source>
        <dbReference type="ARBA" id="ARBA00023172"/>
    </source>
</evidence>
<dbReference type="InterPro" id="IPR011010">
    <property type="entry name" value="DNA_brk_join_enz"/>
</dbReference>
<dbReference type="InterPro" id="IPR044068">
    <property type="entry name" value="CB"/>
</dbReference>
<dbReference type="PROSITE" id="PS51898">
    <property type="entry name" value="TYR_RECOMBINASE"/>
    <property type="match status" value="1"/>
</dbReference>
<dbReference type="Gene3D" id="1.10.150.130">
    <property type="match status" value="1"/>
</dbReference>
<comment type="similarity">
    <text evidence="2">Belongs to the 'phage' integrase family.</text>
</comment>
<evidence type="ECO:0000256" key="3">
    <source>
        <dbReference type="ARBA" id="ARBA00022908"/>
    </source>
</evidence>
<feature type="domain" description="Tyr recombinase" evidence="7">
    <location>
        <begin position="159"/>
        <end position="344"/>
    </location>
</feature>
<evidence type="ECO:0000256" key="2">
    <source>
        <dbReference type="ARBA" id="ARBA00008857"/>
    </source>
</evidence>
<evidence type="ECO:0000313" key="10">
    <source>
        <dbReference type="Proteomes" id="UP000579281"/>
    </source>
</evidence>
<dbReference type="Pfam" id="PF14659">
    <property type="entry name" value="Phage_int_SAM_3"/>
    <property type="match status" value="1"/>
</dbReference>
<dbReference type="InterPro" id="IPR050090">
    <property type="entry name" value="Tyrosine_recombinase_XerCD"/>
</dbReference>
<evidence type="ECO:0000256" key="6">
    <source>
        <dbReference type="PROSITE-ProRule" id="PRU01248"/>
    </source>
</evidence>
<feature type="domain" description="Core-binding (CB)" evidence="8">
    <location>
        <begin position="61"/>
        <end position="142"/>
    </location>
</feature>
<comment type="caution">
    <text evidence="9">The sequence shown here is derived from an EMBL/GenBank/DDBJ whole genome shotgun (WGS) entry which is preliminary data.</text>
</comment>
<dbReference type="GO" id="GO:0006310">
    <property type="term" value="P:DNA recombination"/>
    <property type="evidence" value="ECO:0007669"/>
    <property type="project" value="UniProtKB-KW"/>
</dbReference>
<dbReference type="SUPFAM" id="SSF56349">
    <property type="entry name" value="DNA breaking-rejoining enzymes"/>
    <property type="match status" value="1"/>
</dbReference>
<protein>
    <submittedName>
        <fullName evidence="9">Integrase</fullName>
    </submittedName>
</protein>
<dbReference type="Gene3D" id="1.10.443.10">
    <property type="entry name" value="Intergrase catalytic core"/>
    <property type="match status" value="1"/>
</dbReference>
<evidence type="ECO:0000259" key="7">
    <source>
        <dbReference type="PROSITE" id="PS51898"/>
    </source>
</evidence>
<dbReference type="AlphaFoldDB" id="A0A841KQD8"/>
<dbReference type="PROSITE" id="PS51900">
    <property type="entry name" value="CB"/>
    <property type="match status" value="1"/>
</dbReference>
<keyword evidence="10" id="KW-1185">Reference proteome</keyword>
<dbReference type="CDD" id="cd01189">
    <property type="entry name" value="INT_ICEBs1_C_like"/>
    <property type="match status" value="1"/>
</dbReference>
<dbReference type="RefSeq" id="WP_184310098.1">
    <property type="nucleotide sequence ID" value="NZ_JACHEN010000009.1"/>
</dbReference>
<sequence>MASIKKLANGSYQATVFIGRDSKGKQLRKYITKPTMKECKAAARELEQEIEEKRFINVDNVRMAAWMEKWLELNKESLAPSTFLGYKMYVEVHFNPYFGQLKLSQINEIHIKEYMNAKLKELSSTTVRKHMLILRRILEDALKHKSPCKDIKIPNKDDYKPTVLSEDDFKAIHDSVKDDPVMGLRDEGVILLAAWCGLRRGEIFALKWDDIDWKKFTLRIDESRSISEEGYIDKKPKSKNGLRTIVVPEYLIRVLELYRKSLKKITERIFPIRPDHFSSYFAKMVKTRNLPSIRFHDLRHYHASWLYKQGIPDHYAAQRLGHDIHVLKGIYQHLDMDVKSDIDNLIRSNFDEKKDKPFAQTVEK</sequence>
<dbReference type="PANTHER" id="PTHR30349:SF64">
    <property type="entry name" value="PROPHAGE INTEGRASE INTD-RELATED"/>
    <property type="match status" value="1"/>
</dbReference>
<dbReference type="GO" id="GO:0015074">
    <property type="term" value="P:DNA integration"/>
    <property type="evidence" value="ECO:0007669"/>
    <property type="project" value="UniProtKB-KW"/>
</dbReference>
<gene>
    <name evidence="9" type="ORF">HNQ80_001722</name>
</gene>
<keyword evidence="3" id="KW-0229">DNA integration</keyword>
<dbReference type="InterPro" id="IPR013762">
    <property type="entry name" value="Integrase-like_cat_sf"/>
</dbReference>
<evidence type="ECO:0000256" key="1">
    <source>
        <dbReference type="ARBA" id="ARBA00003283"/>
    </source>
</evidence>
<comment type="function">
    <text evidence="1">Site-specific tyrosine recombinase, which acts by catalyzing the cutting and rejoining of the recombining DNA molecules.</text>
</comment>
<dbReference type="GO" id="GO:0003677">
    <property type="term" value="F:DNA binding"/>
    <property type="evidence" value="ECO:0007669"/>
    <property type="project" value="UniProtKB-UniRule"/>
</dbReference>
<dbReference type="InterPro" id="IPR004107">
    <property type="entry name" value="Integrase_SAM-like_N"/>
</dbReference>
<organism evidence="9 10">
    <name type="scientific">Anaerosolibacter carboniphilus</name>
    <dbReference type="NCBI Taxonomy" id="1417629"/>
    <lineage>
        <taxon>Bacteria</taxon>
        <taxon>Bacillati</taxon>
        <taxon>Bacillota</taxon>
        <taxon>Clostridia</taxon>
        <taxon>Peptostreptococcales</taxon>
        <taxon>Thermotaleaceae</taxon>
        <taxon>Anaerosolibacter</taxon>
    </lineage>
</organism>
<dbReference type="Proteomes" id="UP000579281">
    <property type="component" value="Unassembled WGS sequence"/>
</dbReference>
<evidence type="ECO:0000313" key="9">
    <source>
        <dbReference type="EMBL" id="MBB6215633.1"/>
    </source>
</evidence>
<dbReference type="Pfam" id="PF00589">
    <property type="entry name" value="Phage_integrase"/>
    <property type="match status" value="1"/>
</dbReference>